<protein>
    <submittedName>
        <fullName evidence="2">Uncharacterized protein</fullName>
    </submittedName>
</protein>
<name>A0A4U6THI6_SETVI</name>
<organism evidence="2 3">
    <name type="scientific">Setaria viridis</name>
    <name type="common">Green bristlegrass</name>
    <name type="synonym">Setaria italica subsp. viridis</name>
    <dbReference type="NCBI Taxonomy" id="4556"/>
    <lineage>
        <taxon>Eukaryota</taxon>
        <taxon>Viridiplantae</taxon>
        <taxon>Streptophyta</taxon>
        <taxon>Embryophyta</taxon>
        <taxon>Tracheophyta</taxon>
        <taxon>Spermatophyta</taxon>
        <taxon>Magnoliopsida</taxon>
        <taxon>Liliopsida</taxon>
        <taxon>Poales</taxon>
        <taxon>Poaceae</taxon>
        <taxon>PACMAD clade</taxon>
        <taxon>Panicoideae</taxon>
        <taxon>Panicodae</taxon>
        <taxon>Paniceae</taxon>
        <taxon>Cenchrinae</taxon>
        <taxon>Setaria</taxon>
    </lineage>
</organism>
<keyword evidence="3" id="KW-1185">Reference proteome</keyword>
<reference evidence="2" key="1">
    <citation type="submission" date="2019-03" db="EMBL/GenBank/DDBJ databases">
        <title>WGS assembly of Setaria viridis.</title>
        <authorList>
            <person name="Huang P."/>
            <person name="Jenkins J."/>
            <person name="Grimwood J."/>
            <person name="Barry K."/>
            <person name="Healey A."/>
            <person name="Mamidi S."/>
            <person name="Sreedasyam A."/>
            <person name="Shu S."/>
            <person name="Feldman M."/>
            <person name="Wu J."/>
            <person name="Yu Y."/>
            <person name="Chen C."/>
            <person name="Johnson J."/>
            <person name="Rokhsar D."/>
            <person name="Baxter I."/>
            <person name="Schmutz J."/>
            <person name="Brutnell T."/>
            <person name="Kellogg E."/>
        </authorList>
    </citation>
    <scope>NUCLEOTIDE SEQUENCE [LARGE SCALE GENOMIC DNA]</scope>
</reference>
<sequence>MHSVEQARSPLGPDAPRQVTSGRTDAGDQAGVNNLLLPRRERERSIRRCFEPRVFYLQKILPQ</sequence>
<evidence type="ECO:0000313" key="2">
    <source>
        <dbReference type="EMBL" id="TKW00574.1"/>
    </source>
</evidence>
<accession>A0A4U6THI6</accession>
<dbReference type="AlphaFoldDB" id="A0A4U6THI6"/>
<evidence type="ECO:0000256" key="1">
    <source>
        <dbReference type="SAM" id="MobiDB-lite"/>
    </source>
</evidence>
<dbReference type="Proteomes" id="UP000298652">
    <property type="component" value="Chromosome 8"/>
</dbReference>
<dbReference type="Gramene" id="TKW00574">
    <property type="protein sequence ID" value="TKW00574"/>
    <property type="gene ID" value="SEVIR_8G119340v2"/>
</dbReference>
<feature type="region of interest" description="Disordered" evidence="1">
    <location>
        <begin position="1"/>
        <end position="36"/>
    </location>
</feature>
<proteinExistence type="predicted"/>
<evidence type="ECO:0000313" key="3">
    <source>
        <dbReference type="Proteomes" id="UP000298652"/>
    </source>
</evidence>
<gene>
    <name evidence="2" type="ORF">SEVIR_8G119340v2</name>
</gene>
<dbReference type="EMBL" id="CM016559">
    <property type="protein sequence ID" value="TKW00574.1"/>
    <property type="molecule type" value="Genomic_DNA"/>
</dbReference>